<dbReference type="Gene3D" id="2.120.10.10">
    <property type="match status" value="1"/>
</dbReference>
<sequence length="532" mass="58581">MAPRHAPSLHGVKSTGLSLSLLIGNTRQLVVILLLLLAILALRASPPRIRQRVRRSLPFTSQARSSSSPSPSSEQSSASIANLPGDSSQASEGAFTRRDDLANERDDNDKNEDEDGDGDSDSATTTVRTETTTKAKRRAGKASKIVALNEVERTGVFTHGGQIPVGAELRYAHMASAVVLSRNKTWLVAFQASKYYEGADDQRIYTVTSEGDDVNGTTWNLPVEAIPAKAAQWSPVLWQEPRHNTIMLFYTQSHDETCMRPADGKKPPLWAPGGDIMVADLERDGTFGMPRRLLAQSEARHAMGSPKVIANPPIVVGKRWILPFWRETRTWAEECQRHADSESAGVLISDNMGQSWQARGHVSTRGTHLIEGTLSSDDSGRLHQFFRTSLGRVHESASTDQGISWGTPVECPMNNADAKMQLHVHPPTGTLLAVFNDHGPKPSDVRGHEGCRKCRTRLQISAAISPAHPCDSLWRPLAKVSFHHTTYLRAHYPHLVSHRDHLYVFYSTLYACCAPANATLGIWMVKYNVDEA</sequence>
<dbReference type="EMBL" id="BNJQ01000004">
    <property type="protein sequence ID" value="GHP02882.1"/>
    <property type="molecule type" value="Genomic_DNA"/>
</dbReference>
<proteinExistence type="predicted"/>
<evidence type="ECO:0000259" key="2">
    <source>
        <dbReference type="Pfam" id="PF13088"/>
    </source>
</evidence>
<dbReference type="PANTHER" id="PTHR43752">
    <property type="entry name" value="BNR/ASP-BOX REPEAT FAMILY PROTEIN"/>
    <property type="match status" value="1"/>
</dbReference>
<comment type="caution">
    <text evidence="3">The sequence shown here is derived from an EMBL/GenBank/DDBJ whole genome shotgun (WGS) entry which is preliminary data.</text>
</comment>
<feature type="region of interest" description="Disordered" evidence="1">
    <location>
        <begin position="53"/>
        <end position="142"/>
    </location>
</feature>
<evidence type="ECO:0000313" key="3">
    <source>
        <dbReference type="EMBL" id="GHP02882.1"/>
    </source>
</evidence>
<gene>
    <name evidence="3" type="ORF">PPROV_000163700</name>
</gene>
<name>A0A830H8G6_9CHLO</name>
<accession>A0A830H8G6</accession>
<feature type="compositionally biased region" description="Low complexity" evidence="1">
    <location>
        <begin position="61"/>
        <end position="79"/>
    </location>
</feature>
<dbReference type="PANTHER" id="PTHR43752:SF2">
    <property type="entry name" value="BNR_ASP-BOX REPEAT FAMILY PROTEIN"/>
    <property type="match status" value="1"/>
</dbReference>
<organism evidence="3 4">
    <name type="scientific">Pycnococcus provasolii</name>
    <dbReference type="NCBI Taxonomy" id="41880"/>
    <lineage>
        <taxon>Eukaryota</taxon>
        <taxon>Viridiplantae</taxon>
        <taxon>Chlorophyta</taxon>
        <taxon>Pseudoscourfieldiophyceae</taxon>
        <taxon>Pseudoscourfieldiales</taxon>
        <taxon>Pycnococcaceae</taxon>
        <taxon>Pycnococcus</taxon>
    </lineage>
</organism>
<feature type="compositionally biased region" description="Basic and acidic residues" evidence="1">
    <location>
        <begin position="95"/>
        <end position="108"/>
    </location>
</feature>
<dbReference type="AlphaFoldDB" id="A0A830H8G6"/>
<dbReference type="InterPro" id="IPR011040">
    <property type="entry name" value="Sialidase"/>
</dbReference>
<dbReference type="Proteomes" id="UP000660262">
    <property type="component" value="Unassembled WGS sequence"/>
</dbReference>
<dbReference type="Pfam" id="PF13088">
    <property type="entry name" value="BNR_2"/>
    <property type="match status" value="1"/>
</dbReference>
<feature type="compositionally biased region" description="Low complexity" evidence="1">
    <location>
        <begin position="121"/>
        <end position="132"/>
    </location>
</feature>
<feature type="domain" description="Sialidase" evidence="2">
    <location>
        <begin position="187"/>
        <end position="502"/>
    </location>
</feature>
<dbReference type="InterPro" id="IPR036278">
    <property type="entry name" value="Sialidase_sf"/>
</dbReference>
<feature type="compositionally biased region" description="Acidic residues" evidence="1">
    <location>
        <begin position="109"/>
        <end position="120"/>
    </location>
</feature>
<protein>
    <recommendedName>
        <fullName evidence="2">Sialidase domain-containing protein</fullName>
    </recommendedName>
</protein>
<dbReference type="SUPFAM" id="SSF50939">
    <property type="entry name" value="Sialidases"/>
    <property type="match status" value="1"/>
</dbReference>
<evidence type="ECO:0000313" key="4">
    <source>
        <dbReference type="Proteomes" id="UP000660262"/>
    </source>
</evidence>
<evidence type="ECO:0000256" key="1">
    <source>
        <dbReference type="SAM" id="MobiDB-lite"/>
    </source>
</evidence>
<keyword evidence="4" id="KW-1185">Reference proteome</keyword>
<dbReference type="CDD" id="cd15482">
    <property type="entry name" value="Sialidase_non-viral"/>
    <property type="match status" value="1"/>
</dbReference>
<reference evidence="3" key="1">
    <citation type="submission" date="2020-10" db="EMBL/GenBank/DDBJ databases">
        <title>Unveiling of a novel bifunctional photoreceptor, Dualchrome1, isolated from a cosmopolitan green alga.</title>
        <authorList>
            <person name="Suzuki S."/>
            <person name="Kawachi M."/>
        </authorList>
    </citation>
    <scope>NUCLEOTIDE SEQUENCE</scope>
    <source>
        <strain evidence="3">NIES 2893</strain>
    </source>
</reference>